<sequence>MTLKGRHRKLKRVRRIGRCPFTRLMTLCRIPRIKPYADVSDVNSDLSLDETPLVEPVNWSYYQEEETTLIDQSDGELAAVGGVNPTNLQQSSPEWNQVRFGINNHLFLPSSHQYQSWQDMFGQHRGQPTQETDLRPPLPTAASAEIPPSLANLFRHISSQADPPVDATSQRSSNCSSLPASEVESSSSDEELSLMERRPSNRFLPRMTSSSWIMDLPMNPSNSTLDNSCRLLDNNSNISSHLHQDVINLEGDAFNTESSTDPPDIPASNAGLFRSSLPPTEDDSSSSHRSSDISSGLPSPAVELSSTESTLLSSRTIQRRILQSELVNPPSYDDIAGQPYPYFDHVHNVPCDPPPPYSDPSESPPPYDDDDSSDNLIPLATRSFGLLGGRPAMRWNCNTEIVYIIGVEIYCRRIRHLLPTDLGGAKSWEQLSLVVIIVQHPVSPWDRVQNKHSPGRERRVESHPGHICIRKDASTTQTRKVIQREHVRLSVSRGER</sequence>
<feature type="region of interest" description="Disordered" evidence="1">
    <location>
        <begin position="343"/>
        <end position="374"/>
    </location>
</feature>
<proteinExistence type="predicted"/>
<organism evidence="2">
    <name type="scientific">Capitella teleta</name>
    <name type="common">Polychaete worm</name>
    <dbReference type="NCBI Taxonomy" id="283909"/>
    <lineage>
        <taxon>Eukaryota</taxon>
        <taxon>Metazoa</taxon>
        <taxon>Spiralia</taxon>
        <taxon>Lophotrochozoa</taxon>
        <taxon>Annelida</taxon>
        <taxon>Polychaeta</taxon>
        <taxon>Sedentaria</taxon>
        <taxon>Scolecida</taxon>
        <taxon>Capitellidae</taxon>
        <taxon>Capitella</taxon>
    </lineage>
</organism>
<dbReference type="AlphaFoldDB" id="R7V857"/>
<feature type="compositionally biased region" description="Polar residues" evidence="1">
    <location>
        <begin position="161"/>
        <end position="175"/>
    </location>
</feature>
<feature type="compositionally biased region" description="Pro residues" evidence="1">
    <location>
        <begin position="351"/>
        <end position="366"/>
    </location>
</feature>
<dbReference type="EnsemblMetazoa" id="CapteT204448">
    <property type="protein sequence ID" value="CapteP204448"/>
    <property type="gene ID" value="CapteG204448"/>
</dbReference>
<accession>R7V857</accession>
<protein>
    <submittedName>
        <fullName evidence="2 3">Uncharacterized protein</fullName>
    </submittedName>
</protein>
<dbReference type="Proteomes" id="UP000014760">
    <property type="component" value="Unassembled WGS sequence"/>
</dbReference>
<dbReference type="HOGENOM" id="CLU_550119_0_0_1"/>
<evidence type="ECO:0000313" key="2">
    <source>
        <dbReference type="EMBL" id="ELU14704.1"/>
    </source>
</evidence>
<name>R7V857_CAPTE</name>
<feature type="region of interest" description="Disordered" evidence="1">
    <location>
        <begin position="161"/>
        <end position="201"/>
    </location>
</feature>
<reference evidence="3" key="3">
    <citation type="submission" date="2015-06" db="UniProtKB">
        <authorList>
            <consortium name="EnsemblMetazoa"/>
        </authorList>
    </citation>
    <scope>IDENTIFICATION</scope>
</reference>
<feature type="region of interest" description="Disordered" evidence="1">
    <location>
        <begin position="253"/>
        <end position="310"/>
    </location>
</feature>
<evidence type="ECO:0000256" key="1">
    <source>
        <dbReference type="SAM" id="MobiDB-lite"/>
    </source>
</evidence>
<evidence type="ECO:0000313" key="3">
    <source>
        <dbReference type="EnsemblMetazoa" id="CapteP204448"/>
    </source>
</evidence>
<gene>
    <name evidence="2" type="ORF">CAPTEDRAFT_204448</name>
</gene>
<reference evidence="2 4" key="2">
    <citation type="journal article" date="2013" name="Nature">
        <title>Insights into bilaterian evolution from three spiralian genomes.</title>
        <authorList>
            <person name="Simakov O."/>
            <person name="Marletaz F."/>
            <person name="Cho S.J."/>
            <person name="Edsinger-Gonzales E."/>
            <person name="Havlak P."/>
            <person name="Hellsten U."/>
            <person name="Kuo D.H."/>
            <person name="Larsson T."/>
            <person name="Lv J."/>
            <person name="Arendt D."/>
            <person name="Savage R."/>
            <person name="Osoegawa K."/>
            <person name="de Jong P."/>
            <person name="Grimwood J."/>
            <person name="Chapman J.A."/>
            <person name="Shapiro H."/>
            <person name="Aerts A."/>
            <person name="Otillar R.P."/>
            <person name="Terry A.Y."/>
            <person name="Boore J.L."/>
            <person name="Grigoriev I.V."/>
            <person name="Lindberg D.R."/>
            <person name="Seaver E.C."/>
            <person name="Weisblat D.A."/>
            <person name="Putnam N.H."/>
            <person name="Rokhsar D.S."/>
        </authorList>
    </citation>
    <scope>NUCLEOTIDE SEQUENCE</scope>
    <source>
        <strain evidence="2 4">I ESC-2004</strain>
    </source>
</reference>
<keyword evidence="4" id="KW-1185">Reference proteome</keyword>
<evidence type="ECO:0000313" key="4">
    <source>
        <dbReference type="Proteomes" id="UP000014760"/>
    </source>
</evidence>
<dbReference type="EMBL" id="KB294357">
    <property type="protein sequence ID" value="ELU14704.1"/>
    <property type="molecule type" value="Genomic_DNA"/>
</dbReference>
<feature type="compositionally biased region" description="Low complexity" evidence="1">
    <location>
        <begin position="176"/>
        <end position="186"/>
    </location>
</feature>
<reference evidence="4" key="1">
    <citation type="submission" date="2012-12" db="EMBL/GenBank/DDBJ databases">
        <authorList>
            <person name="Hellsten U."/>
            <person name="Grimwood J."/>
            <person name="Chapman J.A."/>
            <person name="Shapiro H."/>
            <person name="Aerts A."/>
            <person name="Otillar R.P."/>
            <person name="Terry A.Y."/>
            <person name="Boore J.L."/>
            <person name="Simakov O."/>
            <person name="Marletaz F."/>
            <person name="Cho S.-J."/>
            <person name="Edsinger-Gonzales E."/>
            <person name="Havlak P."/>
            <person name="Kuo D.-H."/>
            <person name="Larsson T."/>
            <person name="Lv J."/>
            <person name="Arendt D."/>
            <person name="Savage R."/>
            <person name="Osoegawa K."/>
            <person name="de Jong P."/>
            <person name="Lindberg D.R."/>
            <person name="Seaver E.C."/>
            <person name="Weisblat D.A."/>
            <person name="Putnam N.H."/>
            <person name="Grigoriev I.V."/>
            <person name="Rokhsar D.S."/>
        </authorList>
    </citation>
    <scope>NUCLEOTIDE SEQUENCE</scope>
    <source>
        <strain evidence="4">I ESC-2004</strain>
    </source>
</reference>
<dbReference type="EMBL" id="AMQN01004785">
    <property type="status" value="NOT_ANNOTATED_CDS"/>
    <property type="molecule type" value="Genomic_DNA"/>
</dbReference>